<sequence length="200" mass="23276">MERELSQGSDAIKFEVKLNPKDVYHYNLFFLKSKLSLFIVISLMTLIVGTIIFSAGGGLLQNFFLFIPAFLLAITPLSVYLYAKKHEKEYGEPRTYMVDEKGISFDSETIQTTNKWSKFQEFRQNKNYLFLFFWDKSSLIFPVRCFEGEQEIEKFKSFIPPVLKNKKPKSKYQVFSLVVLYLMVFLVLAGLISYFSGSPQ</sequence>
<evidence type="ECO:0000256" key="1">
    <source>
        <dbReference type="SAM" id="Phobius"/>
    </source>
</evidence>
<accession>A0A0A8WYY2</accession>
<name>A0A0A8WYY2_MESS1</name>
<dbReference type="InterPro" id="IPR025588">
    <property type="entry name" value="YcxB-like_C"/>
</dbReference>
<dbReference type="Pfam" id="PF14317">
    <property type="entry name" value="YcxB"/>
    <property type="match status" value="1"/>
</dbReference>
<reference evidence="3 4" key="1">
    <citation type="submission" date="2013-06" db="EMBL/GenBank/DDBJ databases">
        <title>Whole genome shotgun sequence of Bacillus selenatarsenatis SF-1.</title>
        <authorList>
            <person name="Kuroda M."/>
            <person name="Sei K."/>
            <person name="Yamashita M."/>
            <person name="Ike M."/>
        </authorList>
    </citation>
    <scope>NUCLEOTIDE SEQUENCE [LARGE SCALE GENOMIC DNA]</scope>
    <source>
        <strain evidence="3 4">SF-1</strain>
    </source>
</reference>
<gene>
    <name evidence="3" type="ORF">SAMD00020551_0998</name>
</gene>
<proteinExistence type="predicted"/>
<evidence type="ECO:0000259" key="2">
    <source>
        <dbReference type="Pfam" id="PF14317"/>
    </source>
</evidence>
<evidence type="ECO:0000313" key="4">
    <source>
        <dbReference type="Proteomes" id="UP000031014"/>
    </source>
</evidence>
<feature type="transmembrane region" description="Helical" evidence="1">
    <location>
        <begin position="63"/>
        <end position="83"/>
    </location>
</feature>
<keyword evidence="1" id="KW-0472">Membrane</keyword>
<dbReference type="OrthoDB" id="2678224at2"/>
<feature type="domain" description="YcxB-like C-terminal" evidence="2">
    <location>
        <begin position="98"/>
        <end position="159"/>
    </location>
</feature>
<keyword evidence="1" id="KW-1133">Transmembrane helix</keyword>
<organism evidence="3 4">
    <name type="scientific">Mesobacillus selenatarsenatis (strain DSM 18680 / JCM 14380 / FERM P-15431 / SF-1)</name>
    <dbReference type="NCBI Taxonomy" id="1321606"/>
    <lineage>
        <taxon>Bacteria</taxon>
        <taxon>Bacillati</taxon>
        <taxon>Bacillota</taxon>
        <taxon>Bacilli</taxon>
        <taxon>Bacillales</taxon>
        <taxon>Bacillaceae</taxon>
        <taxon>Mesobacillus</taxon>
    </lineage>
</organism>
<keyword evidence="1" id="KW-0812">Transmembrane</keyword>
<dbReference type="AlphaFoldDB" id="A0A0A8WYY2"/>
<feature type="transmembrane region" description="Helical" evidence="1">
    <location>
        <begin position="174"/>
        <end position="195"/>
    </location>
</feature>
<dbReference type="RefSeq" id="WP_041964762.1">
    <property type="nucleotide sequence ID" value="NZ_BASE01000019.1"/>
</dbReference>
<dbReference type="Proteomes" id="UP000031014">
    <property type="component" value="Unassembled WGS sequence"/>
</dbReference>
<protein>
    <recommendedName>
        <fullName evidence="2">YcxB-like C-terminal domain-containing protein</fullName>
    </recommendedName>
</protein>
<feature type="transmembrane region" description="Helical" evidence="1">
    <location>
        <begin position="35"/>
        <end position="57"/>
    </location>
</feature>
<dbReference type="EMBL" id="BASE01000019">
    <property type="protein sequence ID" value="GAM12863.1"/>
    <property type="molecule type" value="Genomic_DNA"/>
</dbReference>
<dbReference type="STRING" id="1321606.SAMD00020551_0998"/>
<evidence type="ECO:0000313" key="3">
    <source>
        <dbReference type="EMBL" id="GAM12863.1"/>
    </source>
</evidence>
<keyword evidence="4" id="KW-1185">Reference proteome</keyword>
<comment type="caution">
    <text evidence="3">The sequence shown here is derived from an EMBL/GenBank/DDBJ whole genome shotgun (WGS) entry which is preliminary data.</text>
</comment>